<dbReference type="InterPro" id="IPR000595">
    <property type="entry name" value="cNMP-bd_dom"/>
</dbReference>
<dbReference type="GO" id="GO:0004862">
    <property type="term" value="F:cAMP-dependent protein kinase inhibitor activity"/>
    <property type="evidence" value="ECO:0007669"/>
    <property type="project" value="TreeGrafter"/>
</dbReference>
<comment type="caution">
    <text evidence="3">The sequence shown here is derived from an EMBL/GenBank/DDBJ whole genome shotgun (WGS) entry which is preliminary data.</text>
</comment>
<dbReference type="GO" id="GO:0034236">
    <property type="term" value="F:protein kinase A catalytic subunit binding"/>
    <property type="evidence" value="ECO:0007669"/>
    <property type="project" value="TreeGrafter"/>
</dbReference>
<dbReference type="SUPFAM" id="SSF51206">
    <property type="entry name" value="cAMP-binding domain-like"/>
    <property type="match status" value="2"/>
</dbReference>
<proteinExistence type="predicted"/>
<dbReference type="VEuPathDB" id="GiardiaDB:QR46_3068"/>
<name>A0A132NTH2_GIAIN</name>
<dbReference type="Proteomes" id="UP000070089">
    <property type="component" value="Unassembled WGS sequence"/>
</dbReference>
<gene>
    <name evidence="3" type="ORF">QR46_3068</name>
</gene>
<sequence>MPPKFPRPDDPILRKYLDTKNIDNVIFDLYKQVCKDRPDDVLNYLIHKFASYSPLAAAVLQNPDSYTGPKAKAPRSERPLPPPMEIPSDEAAIKKIVLNTTSQRTAMKPVENVDSAGIESAQLANTADDPSAAPANYDFSLDPEYNLQLAAPNDQEQSSSSNPTARQRRGRRAAIAAPAEDREIDLPVIEKTPEEAALILKALNNSALTETYSRDVKQALANVLKVIDCPAGMVLIKQGDPGDYFYIMKAGHCNIYKTERAPTEAVSIPSNTLDLDECVQKLGPQVNEVSPGVGVGDLALLYGAPRAATVITTVESSFWAIHGTDFRVFIRMQREAEIQRYIGFLKHVEVLRQLRENELFALAQACTPEYYSDGRDIVTQGDDGNTFYFIEDGKVDVLVSGNKVAELGSNSYFGEAALLNNAPRNATCRSVGETKVAALDRESFDNLLGPLKSILERPRT</sequence>
<dbReference type="GO" id="GO:0016301">
    <property type="term" value="F:kinase activity"/>
    <property type="evidence" value="ECO:0007669"/>
    <property type="project" value="UniProtKB-KW"/>
</dbReference>
<dbReference type="GO" id="GO:0030552">
    <property type="term" value="F:cAMP binding"/>
    <property type="evidence" value="ECO:0007669"/>
    <property type="project" value="TreeGrafter"/>
</dbReference>
<organism evidence="3 4">
    <name type="scientific">Giardia duodenalis assemblage B</name>
    <dbReference type="NCBI Taxonomy" id="1394984"/>
    <lineage>
        <taxon>Eukaryota</taxon>
        <taxon>Metamonada</taxon>
        <taxon>Diplomonadida</taxon>
        <taxon>Hexamitidae</taxon>
        <taxon>Giardiinae</taxon>
        <taxon>Giardia</taxon>
    </lineage>
</organism>
<dbReference type="PROSITE" id="PS00888">
    <property type="entry name" value="CNMP_BINDING_1"/>
    <property type="match status" value="2"/>
</dbReference>
<dbReference type="PRINTS" id="PR00103">
    <property type="entry name" value="CAMPKINASE"/>
</dbReference>
<feature type="region of interest" description="Disordered" evidence="1">
    <location>
        <begin position="66"/>
        <end position="87"/>
    </location>
</feature>
<feature type="compositionally biased region" description="Polar residues" evidence="1">
    <location>
        <begin position="154"/>
        <end position="164"/>
    </location>
</feature>
<dbReference type="InterPro" id="IPR050503">
    <property type="entry name" value="cAMP-dep_PK_reg_su-like"/>
</dbReference>
<dbReference type="GO" id="GO:0005952">
    <property type="term" value="C:cAMP-dependent protein kinase complex"/>
    <property type="evidence" value="ECO:0007669"/>
    <property type="project" value="InterPro"/>
</dbReference>
<keyword evidence="3" id="KW-0808">Transferase</keyword>
<feature type="domain" description="Cyclic nucleotide-binding" evidence="2">
    <location>
        <begin position="350"/>
        <end position="460"/>
    </location>
</feature>
<accession>A0A132NTH2</accession>
<evidence type="ECO:0000259" key="2">
    <source>
        <dbReference type="PROSITE" id="PS50042"/>
    </source>
</evidence>
<dbReference type="PANTHER" id="PTHR11635:SF152">
    <property type="entry name" value="CAMP-DEPENDENT PROTEIN KINASE TYPE I REGULATORY SUBUNIT-RELATED"/>
    <property type="match status" value="1"/>
</dbReference>
<dbReference type="SMART" id="SM00100">
    <property type="entry name" value="cNMP"/>
    <property type="match status" value="2"/>
</dbReference>
<dbReference type="PANTHER" id="PTHR11635">
    <property type="entry name" value="CAMP-DEPENDENT PROTEIN KINASE REGULATORY CHAIN"/>
    <property type="match status" value="1"/>
</dbReference>
<dbReference type="InterPro" id="IPR014710">
    <property type="entry name" value="RmlC-like_jellyroll"/>
</dbReference>
<dbReference type="GO" id="GO:0005829">
    <property type="term" value="C:cytosol"/>
    <property type="evidence" value="ECO:0007669"/>
    <property type="project" value="TreeGrafter"/>
</dbReference>
<dbReference type="InterPro" id="IPR018488">
    <property type="entry name" value="cNMP-bd_CS"/>
</dbReference>
<dbReference type="InterPro" id="IPR018490">
    <property type="entry name" value="cNMP-bd_dom_sf"/>
</dbReference>
<dbReference type="PROSITE" id="PS50042">
    <property type="entry name" value="CNMP_BINDING_3"/>
    <property type="match status" value="2"/>
</dbReference>
<evidence type="ECO:0000313" key="4">
    <source>
        <dbReference type="Proteomes" id="UP000070089"/>
    </source>
</evidence>
<evidence type="ECO:0000256" key="1">
    <source>
        <dbReference type="SAM" id="MobiDB-lite"/>
    </source>
</evidence>
<feature type="region of interest" description="Disordered" evidence="1">
    <location>
        <begin position="150"/>
        <end position="177"/>
    </location>
</feature>
<dbReference type="Pfam" id="PF00027">
    <property type="entry name" value="cNMP_binding"/>
    <property type="match status" value="1"/>
</dbReference>
<reference evidence="3 4" key="1">
    <citation type="journal article" date="2015" name="Mol. Biochem. Parasitol.">
        <title>Identification of polymorphic genes for use in assemblage B genotyping assays through comparative genomics of multiple assemblage B Giardia duodenalis isolates.</title>
        <authorList>
            <person name="Wielinga C."/>
            <person name="Thompson R.C."/>
            <person name="Monis P."/>
            <person name="Ryan U."/>
        </authorList>
    </citation>
    <scope>NUCLEOTIDE SEQUENCE [LARGE SCALE GENOMIC DNA]</scope>
    <source>
        <strain evidence="3 4">BAH15c1</strain>
    </source>
</reference>
<feature type="domain" description="Cyclic nucleotide-binding" evidence="2">
    <location>
        <begin position="208"/>
        <end position="347"/>
    </location>
</feature>
<dbReference type="OrthoDB" id="417078at2759"/>
<protein>
    <submittedName>
        <fullName evidence="3">cAMP-dependent protein kinase regulatory chain</fullName>
    </submittedName>
</protein>
<dbReference type="CDD" id="cd00038">
    <property type="entry name" value="CAP_ED"/>
    <property type="match status" value="2"/>
</dbReference>
<dbReference type="AlphaFoldDB" id="A0A132NTH2"/>
<keyword evidence="3" id="KW-0418">Kinase</keyword>
<dbReference type="EMBL" id="JXTI01000091">
    <property type="protein sequence ID" value="KWX12962.1"/>
    <property type="molecule type" value="Genomic_DNA"/>
</dbReference>
<evidence type="ECO:0000313" key="3">
    <source>
        <dbReference type="EMBL" id="KWX12962.1"/>
    </source>
</evidence>
<dbReference type="Gene3D" id="2.60.120.10">
    <property type="entry name" value="Jelly Rolls"/>
    <property type="match status" value="2"/>
</dbReference>